<dbReference type="EMBL" id="CP001700">
    <property type="protein sequence ID" value="ACU73545.1"/>
    <property type="molecule type" value="Genomic_DNA"/>
</dbReference>
<dbReference type="eggNOG" id="COG3458">
    <property type="taxonomic scope" value="Bacteria"/>
</dbReference>
<name>C7PZN0_CATAD</name>
<dbReference type="InParanoid" id="C7PZN0"/>
<accession>C7PZN0</accession>
<dbReference type="InterPro" id="IPR029058">
    <property type="entry name" value="AB_hydrolase_fold"/>
</dbReference>
<feature type="region of interest" description="Disordered" evidence="3">
    <location>
        <begin position="121"/>
        <end position="142"/>
    </location>
</feature>
<evidence type="ECO:0000313" key="5">
    <source>
        <dbReference type="EMBL" id="ACU73545.1"/>
    </source>
</evidence>
<dbReference type="HOGENOM" id="CLU_054209_1_0_11"/>
<dbReference type="ESTHER" id="catad-c7pzn0">
    <property type="family name" value="Acetyl-esterase_deacetylase"/>
</dbReference>
<dbReference type="GO" id="GO:0052689">
    <property type="term" value="F:carboxylic ester hydrolase activity"/>
    <property type="evidence" value="ECO:0007669"/>
    <property type="project" value="TreeGrafter"/>
</dbReference>
<feature type="domain" description="Acetyl xylan esterase" evidence="4">
    <location>
        <begin position="1"/>
        <end position="317"/>
    </location>
</feature>
<dbReference type="STRING" id="479433.Caci_4684"/>
<feature type="active site" description="Charge relay system" evidence="1">
    <location>
        <position position="272"/>
    </location>
</feature>
<evidence type="ECO:0000313" key="6">
    <source>
        <dbReference type="Proteomes" id="UP000000851"/>
    </source>
</evidence>
<dbReference type="Gene3D" id="3.40.50.1820">
    <property type="entry name" value="alpha/beta hydrolase"/>
    <property type="match status" value="1"/>
</dbReference>
<feature type="active site" description="Nucleophile" evidence="1">
    <location>
        <position position="186"/>
    </location>
</feature>
<sequence>MAFVDMTLKKLRDYLPARPEPTDFDAFWAATLAEARTHPLAARFEPVESRLSTVEVEDVTFSGFGGQAVKGWLTRPANAAGPLPTVVEFVGYGGGRGLPHERLVWASAGYAHLTMDTRGQGSAWQVGDTPDDGPSGNSHPGFATRGVLDRDTYYYRRLYTDAVRALEAARTHPSVDPARVLVAGGSQGGGIAIAAAGLVGDLAGVVTDVPFMQHIRHATEITDGYPYKEIAEFCKVHRDKVERVFDTISYVDGVNFAARANAPALYSVALMDDVCPPSTVFASFNHYAGPKEIEVYPYNGHEGGGAHHVARALEFAQSVVG</sequence>
<dbReference type="OrthoDB" id="9770528at2"/>
<keyword evidence="6" id="KW-1185">Reference proteome</keyword>
<protein>
    <submittedName>
        <fullName evidence="5">Acetyl xylan esterase</fullName>
    </submittedName>
</protein>
<dbReference type="PANTHER" id="PTHR40111">
    <property type="entry name" value="CEPHALOSPORIN-C DEACETYLASE"/>
    <property type="match status" value="1"/>
</dbReference>
<proteinExistence type="predicted"/>
<reference evidence="5 6" key="1">
    <citation type="journal article" date="2009" name="Stand. Genomic Sci.">
        <title>Complete genome sequence of Catenulispora acidiphila type strain (ID 139908).</title>
        <authorList>
            <person name="Copeland A."/>
            <person name="Lapidus A."/>
            <person name="Glavina Del Rio T."/>
            <person name="Nolan M."/>
            <person name="Lucas S."/>
            <person name="Chen F."/>
            <person name="Tice H."/>
            <person name="Cheng J.F."/>
            <person name="Bruce D."/>
            <person name="Goodwin L."/>
            <person name="Pitluck S."/>
            <person name="Mikhailova N."/>
            <person name="Pati A."/>
            <person name="Ivanova N."/>
            <person name="Mavromatis K."/>
            <person name="Chen A."/>
            <person name="Palaniappan K."/>
            <person name="Chain P."/>
            <person name="Land M."/>
            <person name="Hauser L."/>
            <person name="Chang Y.J."/>
            <person name="Jeffries C.D."/>
            <person name="Chertkov O."/>
            <person name="Brettin T."/>
            <person name="Detter J.C."/>
            <person name="Han C."/>
            <person name="Ali Z."/>
            <person name="Tindall B.J."/>
            <person name="Goker M."/>
            <person name="Bristow J."/>
            <person name="Eisen J.A."/>
            <person name="Markowitz V."/>
            <person name="Hugenholtz P."/>
            <person name="Kyrpides N.C."/>
            <person name="Klenk H.P."/>
        </authorList>
    </citation>
    <scope>NUCLEOTIDE SEQUENCE [LARGE SCALE GENOMIC DNA]</scope>
    <source>
        <strain evidence="6">DSM 44928 / JCM 14897 / NBRC 102108 / NRRL B-24433 / ID139908</strain>
    </source>
</reference>
<dbReference type="AlphaFoldDB" id="C7PZN0"/>
<dbReference type="InterPro" id="IPR039069">
    <property type="entry name" value="CE7"/>
</dbReference>
<organism evidence="5 6">
    <name type="scientific">Catenulispora acidiphila (strain DSM 44928 / JCM 14897 / NBRC 102108 / NRRL B-24433 / ID139908)</name>
    <dbReference type="NCBI Taxonomy" id="479433"/>
    <lineage>
        <taxon>Bacteria</taxon>
        <taxon>Bacillati</taxon>
        <taxon>Actinomycetota</taxon>
        <taxon>Actinomycetes</taxon>
        <taxon>Catenulisporales</taxon>
        <taxon>Catenulisporaceae</taxon>
        <taxon>Catenulispora</taxon>
    </lineage>
</organism>
<dbReference type="Proteomes" id="UP000000851">
    <property type="component" value="Chromosome"/>
</dbReference>
<dbReference type="SUPFAM" id="SSF53474">
    <property type="entry name" value="alpha/beta-Hydrolases"/>
    <property type="match status" value="1"/>
</dbReference>
<gene>
    <name evidence="5" type="ordered locus">Caci_4684</name>
</gene>
<dbReference type="PANTHER" id="PTHR40111:SF1">
    <property type="entry name" value="CEPHALOSPORIN-C DEACETYLASE"/>
    <property type="match status" value="1"/>
</dbReference>
<feature type="active site" description="Charge relay system" evidence="1">
    <location>
        <position position="301"/>
    </location>
</feature>
<feature type="binding site" evidence="2">
    <location>
        <position position="92"/>
    </location>
    <ligand>
        <name>substrate</name>
    </ligand>
</feature>
<dbReference type="InterPro" id="IPR008391">
    <property type="entry name" value="AXE1_dom"/>
</dbReference>
<evidence type="ECO:0000256" key="3">
    <source>
        <dbReference type="SAM" id="MobiDB-lite"/>
    </source>
</evidence>
<evidence type="ECO:0000256" key="1">
    <source>
        <dbReference type="PIRSR" id="PIRSR639069-1"/>
    </source>
</evidence>
<dbReference type="KEGG" id="cai:Caci_4684"/>
<dbReference type="GO" id="GO:0005976">
    <property type="term" value="P:polysaccharide metabolic process"/>
    <property type="evidence" value="ECO:0007669"/>
    <property type="project" value="TreeGrafter"/>
</dbReference>
<dbReference type="Pfam" id="PF05448">
    <property type="entry name" value="AXE1"/>
    <property type="match status" value="1"/>
</dbReference>
<evidence type="ECO:0000256" key="2">
    <source>
        <dbReference type="PIRSR" id="PIRSR639069-2"/>
    </source>
</evidence>
<dbReference type="RefSeq" id="WP_015793274.1">
    <property type="nucleotide sequence ID" value="NC_013131.1"/>
</dbReference>
<evidence type="ECO:0000259" key="4">
    <source>
        <dbReference type="Pfam" id="PF05448"/>
    </source>
</evidence>